<dbReference type="STRING" id="1408163.A0A0F4YP62"/>
<dbReference type="Proteomes" id="UP000053958">
    <property type="component" value="Unassembled WGS sequence"/>
</dbReference>
<dbReference type="GO" id="GO:0006654">
    <property type="term" value="P:phosphatidic acid biosynthetic process"/>
    <property type="evidence" value="ECO:0007669"/>
    <property type="project" value="TreeGrafter"/>
</dbReference>
<dbReference type="GO" id="GO:0019433">
    <property type="term" value="P:triglyceride catabolic process"/>
    <property type="evidence" value="ECO:0007669"/>
    <property type="project" value="TreeGrafter"/>
</dbReference>
<dbReference type="InterPro" id="IPR036291">
    <property type="entry name" value="NAD(P)-bd_dom_sf"/>
</dbReference>
<comment type="similarity">
    <text evidence="1 4">Belongs to the short-chain dehydrogenases/reductases (SDR) family.</text>
</comment>
<organism evidence="5 6">
    <name type="scientific">Rasamsonia emersonii (strain ATCC 16479 / CBS 393.64 / IMI 116815)</name>
    <dbReference type="NCBI Taxonomy" id="1408163"/>
    <lineage>
        <taxon>Eukaryota</taxon>
        <taxon>Fungi</taxon>
        <taxon>Dikarya</taxon>
        <taxon>Ascomycota</taxon>
        <taxon>Pezizomycotina</taxon>
        <taxon>Eurotiomycetes</taxon>
        <taxon>Eurotiomycetidae</taxon>
        <taxon>Eurotiales</taxon>
        <taxon>Trichocomaceae</taxon>
        <taxon>Rasamsonia</taxon>
    </lineage>
</organism>
<dbReference type="InterPro" id="IPR020904">
    <property type="entry name" value="Sc_DH/Rdtase_CS"/>
</dbReference>
<evidence type="ECO:0000256" key="4">
    <source>
        <dbReference type="RuleBase" id="RU000363"/>
    </source>
</evidence>
<accession>A0A0F4YP62</accession>
<dbReference type="OrthoDB" id="2102561at2759"/>
<dbReference type="GO" id="GO:0005811">
    <property type="term" value="C:lipid droplet"/>
    <property type="evidence" value="ECO:0007669"/>
    <property type="project" value="TreeGrafter"/>
</dbReference>
<dbReference type="PANTHER" id="PTHR44169:SF6">
    <property type="entry name" value="NADPH-DEPENDENT 1-ACYLDIHYDROXYACETONE PHOSPHATE REDUCTASE"/>
    <property type="match status" value="1"/>
</dbReference>
<keyword evidence="6" id="KW-1185">Reference proteome</keyword>
<dbReference type="Gene3D" id="3.40.50.720">
    <property type="entry name" value="NAD(P)-binding Rossmann-like Domain"/>
    <property type="match status" value="1"/>
</dbReference>
<evidence type="ECO:0000313" key="6">
    <source>
        <dbReference type="Proteomes" id="UP000053958"/>
    </source>
</evidence>
<dbReference type="PRINTS" id="PR00081">
    <property type="entry name" value="GDHRDH"/>
</dbReference>
<reference evidence="5 6" key="1">
    <citation type="submission" date="2015-04" db="EMBL/GenBank/DDBJ databases">
        <authorList>
            <person name="Heijne W.H."/>
            <person name="Fedorova N.D."/>
            <person name="Nierman W.C."/>
            <person name="Vollebregt A.W."/>
            <person name="Zhao Z."/>
            <person name="Wu L."/>
            <person name="Kumar M."/>
            <person name="Stam H."/>
            <person name="van den Berg M.A."/>
            <person name="Pel H.J."/>
        </authorList>
    </citation>
    <scope>NUCLEOTIDE SEQUENCE [LARGE SCALE GENOMIC DNA]</scope>
    <source>
        <strain evidence="5 6">CBS 393.64</strain>
    </source>
</reference>
<dbReference type="EMBL" id="LASV01000307">
    <property type="protein sequence ID" value="KKA19885.1"/>
    <property type="molecule type" value="Genomic_DNA"/>
</dbReference>
<dbReference type="PRINTS" id="PR00080">
    <property type="entry name" value="SDRFAMILY"/>
</dbReference>
<evidence type="ECO:0000313" key="5">
    <source>
        <dbReference type="EMBL" id="KKA19885.1"/>
    </source>
</evidence>
<dbReference type="CDD" id="cd05374">
    <property type="entry name" value="17beta-HSD-like_SDR_c"/>
    <property type="match status" value="1"/>
</dbReference>
<sequence length="280" mass="30883">MPPKSVLITGCSDNGIGSALAIIFQQQGYHVFATARNPAKMSKLKDLQNVTLLTLDVVEPTHISAAVEAVRKETGGTLTYLINNAGRNHFMPVLDEDLHAARRIYDVNVWGPLAVTQAFAPLVIKARGKIVFITSITGYINMPYMGIYSSSKRSLENIAETLRLELSPFNVDVLSIVTGAIQTNCQTSFHYWKLPPDSLYKPIEGTIAQRARGEDGFSRMDPMQYARRVVGEIVRGKTGKFWYGSLASETWFSSMFLPTAMVDDAMVKGTGLDVLAMQKL</sequence>
<evidence type="ECO:0000256" key="3">
    <source>
        <dbReference type="ARBA" id="ARBA00023002"/>
    </source>
</evidence>
<evidence type="ECO:0000256" key="1">
    <source>
        <dbReference type="ARBA" id="ARBA00006484"/>
    </source>
</evidence>
<dbReference type="GO" id="GO:0004806">
    <property type="term" value="F:triacylglycerol lipase activity"/>
    <property type="evidence" value="ECO:0007669"/>
    <property type="project" value="TreeGrafter"/>
</dbReference>
<dbReference type="Pfam" id="PF00106">
    <property type="entry name" value="adh_short"/>
    <property type="match status" value="1"/>
</dbReference>
<comment type="caution">
    <text evidence="5">The sequence shown here is derived from an EMBL/GenBank/DDBJ whole genome shotgun (WGS) entry which is preliminary data.</text>
</comment>
<dbReference type="InterPro" id="IPR002347">
    <property type="entry name" value="SDR_fam"/>
</dbReference>
<dbReference type="AlphaFoldDB" id="A0A0F4YP62"/>
<gene>
    <name evidence="5" type="ORF">T310_6115</name>
</gene>
<evidence type="ECO:0000256" key="2">
    <source>
        <dbReference type="ARBA" id="ARBA00022857"/>
    </source>
</evidence>
<dbReference type="SUPFAM" id="SSF51735">
    <property type="entry name" value="NAD(P)-binding Rossmann-fold domains"/>
    <property type="match status" value="1"/>
</dbReference>
<name>A0A0F4YP62_RASE3</name>
<protein>
    <submittedName>
        <fullName evidence="5">Hydroxybutyrate dehydrogenase</fullName>
    </submittedName>
</protein>
<dbReference type="PROSITE" id="PS00061">
    <property type="entry name" value="ADH_SHORT"/>
    <property type="match status" value="1"/>
</dbReference>
<dbReference type="PANTHER" id="PTHR44169">
    <property type="entry name" value="NADPH-DEPENDENT 1-ACYLDIHYDROXYACETONE PHOSPHATE REDUCTASE"/>
    <property type="match status" value="1"/>
</dbReference>
<proteinExistence type="inferred from homology"/>
<dbReference type="GO" id="GO:0000140">
    <property type="term" value="F:acylglycerone-phosphate reductase (NADP+) activity"/>
    <property type="evidence" value="ECO:0007669"/>
    <property type="project" value="TreeGrafter"/>
</dbReference>
<keyword evidence="3" id="KW-0560">Oxidoreductase</keyword>
<dbReference type="GeneID" id="25318427"/>
<dbReference type="GO" id="GO:0005783">
    <property type="term" value="C:endoplasmic reticulum"/>
    <property type="evidence" value="ECO:0007669"/>
    <property type="project" value="TreeGrafter"/>
</dbReference>
<dbReference type="RefSeq" id="XP_013326497.1">
    <property type="nucleotide sequence ID" value="XM_013471043.1"/>
</dbReference>
<keyword evidence="2" id="KW-0521">NADP</keyword>